<dbReference type="InterPro" id="IPR044136">
    <property type="entry name" value="Lys-tRNA-ligase_II_N"/>
</dbReference>
<feature type="transmembrane region" description="Helical" evidence="8">
    <location>
        <begin position="546"/>
        <end position="565"/>
    </location>
</feature>
<dbReference type="PANTHER" id="PTHR42918:SF15">
    <property type="entry name" value="LYSINE--TRNA LIGASE, CHLOROPLASTIC_MITOCHONDRIAL"/>
    <property type="match status" value="1"/>
</dbReference>
<dbReference type="InterPro" id="IPR018149">
    <property type="entry name" value="Lys-tRNA-synth_II_C"/>
</dbReference>
<dbReference type="Gene3D" id="2.40.50.140">
    <property type="entry name" value="Nucleic acid-binding proteins"/>
    <property type="match status" value="1"/>
</dbReference>
<dbReference type="RefSeq" id="WP_170274002.1">
    <property type="nucleotide sequence ID" value="NZ_BAAAKH010000001.1"/>
</dbReference>
<dbReference type="GO" id="GO:0050071">
    <property type="term" value="F:phosphatidylglycerol lysyltransferase activity"/>
    <property type="evidence" value="ECO:0007669"/>
    <property type="project" value="UniProtKB-EC"/>
</dbReference>
<evidence type="ECO:0000256" key="4">
    <source>
        <dbReference type="ARBA" id="ARBA00022741"/>
    </source>
</evidence>
<dbReference type="EC" id="6.1.1.6" evidence="10"/>
<keyword evidence="5" id="KW-0067">ATP-binding</keyword>
<dbReference type="Pfam" id="PF01336">
    <property type="entry name" value="tRNA_anti-codon"/>
    <property type="match status" value="1"/>
</dbReference>
<evidence type="ECO:0000256" key="1">
    <source>
        <dbReference type="ARBA" id="ARBA00004141"/>
    </source>
</evidence>
<dbReference type="Proteomes" id="UP000549517">
    <property type="component" value="Unassembled WGS sequence"/>
</dbReference>
<dbReference type="InterPro" id="IPR006195">
    <property type="entry name" value="aa-tRNA-synth_II"/>
</dbReference>
<evidence type="ECO:0000256" key="3">
    <source>
        <dbReference type="ARBA" id="ARBA00022692"/>
    </source>
</evidence>
<comment type="subcellular location">
    <subcellularLocation>
        <location evidence="1">Membrane</location>
        <topology evidence="1">Multi-pass membrane protein</topology>
    </subcellularLocation>
</comment>
<feature type="transmembrane region" description="Helical" evidence="8">
    <location>
        <begin position="115"/>
        <end position="140"/>
    </location>
</feature>
<keyword evidence="2 10" id="KW-0436">Ligase</keyword>
<dbReference type="GO" id="GO:0004824">
    <property type="term" value="F:lysine-tRNA ligase activity"/>
    <property type="evidence" value="ECO:0007669"/>
    <property type="project" value="UniProtKB-EC"/>
</dbReference>
<dbReference type="GO" id="GO:0005829">
    <property type="term" value="C:cytosol"/>
    <property type="evidence" value="ECO:0007669"/>
    <property type="project" value="TreeGrafter"/>
</dbReference>
<keyword evidence="4" id="KW-0547">Nucleotide-binding</keyword>
<keyword evidence="6 8" id="KW-1133">Transmembrane helix</keyword>
<evidence type="ECO:0000256" key="7">
    <source>
        <dbReference type="ARBA" id="ARBA00023146"/>
    </source>
</evidence>
<protein>
    <submittedName>
        <fullName evidence="10">Bifunctional lysylphosphatidylglycerol synthetase/lysine--tRNA ligase LysX</fullName>
        <ecNumber evidence="10">2.3.2.3</ecNumber>
        <ecNumber evidence="10">6.1.1.6</ecNumber>
    </submittedName>
</protein>
<dbReference type="PANTHER" id="PTHR42918">
    <property type="entry name" value="LYSYL-TRNA SYNTHETASE"/>
    <property type="match status" value="1"/>
</dbReference>
<dbReference type="GO" id="GO:0005524">
    <property type="term" value="F:ATP binding"/>
    <property type="evidence" value="ECO:0007669"/>
    <property type="project" value="UniProtKB-KW"/>
</dbReference>
<dbReference type="InterPro" id="IPR004364">
    <property type="entry name" value="Aa-tRNA-synt_II"/>
</dbReference>
<dbReference type="NCBIfam" id="NF002821">
    <property type="entry name" value="PRK02983.1"/>
    <property type="match status" value="1"/>
</dbReference>
<feature type="transmembrane region" description="Helical" evidence="8">
    <location>
        <begin position="211"/>
        <end position="233"/>
    </location>
</feature>
<feature type="transmembrane region" description="Helical" evidence="8">
    <location>
        <begin position="79"/>
        <end position="103"/>
    </location>
</feature>
<reference evidence="10 11" key="1">
    <citation type="submission" date="2020-05" db="EMBL/GenBank/DDBJ databases">
        <title>MicrobeNet Type strains.</title>
        <authorList>
            <person name="Nicholson A.C."/>
        </authorList>
    </citation>
    <scope>NUCLEOTIDE SEQUENCE [LARGE SCALE GENOMIC DNA]</scope>
    <source>
        <strain evidence="10 11">CCUG 46604</strain>
    </source>
</reference>
<evidence type="ECO:0000256" key="5">
    <source>
        <dbReference type="ARBA" id="ARBA00022840"/>
    </source>
</evidence>
<feature type="transmembrane region" description="Helical" evidence="8">
    <location>
        <begin position="152"/>
        <end position="176"/>
    </location>
</feature>
<dbReference type="EC" id="2.3.2.3" evidence="10"/>
<sequence>MHSAPFSPRRERASRILTSVYLAAAFCALAIWLLDRLAPGLGFWPGIVFGTFITPLAPNPASIVTLFILAWMLMRRMRLALGIIIAFELLGLLAASGVLVAAANDHLGIETTAMLVAIVSLHILSLIASLAIIALGIWLLPMFPARVGFTAGLRASIVFIIGGLVTLAYAVIASALTIHDAEFGFDAVTAALLRAFSAGDPDQFDVRHLPFWVPVTISTLTAVTIFLTVYVLLRPTRTPGSWHAAQEIRLRTLLERFPGEDSLAYFATRRDRDAIFSPGDDAAVTFRQQGSHSLAGGDPLGNPAHWGQAVDRWIAHAHSFGQVPVACSVSEAGARAFAARGFSIIPMGDEAIIRPQQFDLHLSGLAEVARAAKRVARAGVSIQVRRLSELPTAELQEWGRCAERWRGGEADRGFTMALNRWGDPADADTVIVTAAGAEGPVGLLSFVPVGSGLSLDVMRHDRRLAPNGITEAMVAALVGWAEEHGINEVSLNFVMFRRVFSEAERVGRRPSVDFQSRLLGFLDRYFQLESLYRSNKKYLPDWRPRYLCVPVSGALAPAALAFSMAEGFLPEVFGRPAAGGELNDSELQELSAALSAVRAERMPQQARRAPVTQHRIAHAAQLQAAGLPPYPIGLRAQRSLAEVGGIDAWPDEVPVSGRIRHLRRHGGVVFADLIDRDVTVQVVLERDSLDGDFAALTDALDTGDIVVVTGRRGRSRTGTPSVLATGLTPAAKALVPIPFEGIGNAEFRARHRSLDLLVNPAALRLLETRSQVMATTRRVLTERGFAEVETPVLNTVHGGATARPFHTYINAYSTPLTLRIAPELYLKRLLVAGSGPIFELSRNFRNEGADATHNPEFTALEAYEPFSDYVDMAHLTQHLIQTVAASIHGSPQLPLLTGEADDSGAPLKELTDVSGDWPLVPVCEALSQRLDTPISLDTDMEVLMELARAHGIELTPTMGPGAIIEELYGELVEAETVTPTFYCDFPAESSPLTGPHRSKPGLVERWDLVINGMEVGTAYSELADPIEQRRRLTEQSWKAAHGDAEAMEIDEDFLAALEAGMPPAGGLGIGMDRLVMLMTDTTVREVLTFPFVRPRR</sequence>
<keyword evidence="10" id="KW-0012">Acyltransferase</keyword>
<dbReference type="PROSITE" id="PS50862">
    <property type="entry name" value="AA_TRNA_LIGASE_II"/>
    <property type="match status" value="1"/>
</dbReference>
<dbReference type="EMBL" id="JABEMC010000003">
    <property type="protein sequence ID" value="NNG78990.1"/>
    <property type="molecule type" value="Genomic_DNA"/>
</dbReference>
<feature type="domain" description="Aminoacyl-transfer RNA synthetases class-II family profile" evidence="9">
    <location>
        <begin position="769"/>
        <end position="1094"/>
    </location>
</feature>
<evidence type="ECO:0000256" key="2">
    <source>
        <dbReference type="ARBA" id="ARBA00022598"/>
    </source>
</evidence>
<feature type="transmembrane region" description="Helical" evidence="8">
    <location>
        <begin position="16"/>
        <end position="34"/>
    </location>
</feature>
<keyword evidence="10" id="KW-0808">Transferase</keyword>
<evidence type="ECO:0000313" key="10">
    <source>
        <dbReference type="EMBL" id="NNG78990.1"/>
    </source>
</evidence>
<dbReference type="GO" id="GO:0000049">
    <property type="term" value="F:tRNA binding"/>
    <property type="evidence" value="ECO:0007669"/>
    <property type="project" value="TreeGrafter"/>
</dbReference>
<dbReference type="Pfam" id="PF00152">
    <property type="entry name" value="tRNA-synt_2"/>
    <property type="match status" value="1"/>
</dbReference>
<dbReference type="Gene3D" id="3.30.930.10">
    <property type="entry name" value="Bira Bifunctional Protein, Domain 2"/>
    <property type="match status" value="1"/>
</dbReference>
<dbReference type="InterPro" id="IPR024320">
    <property type="entry name" value="LPG_synthase_C"/>
</dbReference>
<dbReference type="GO" id="GO:0016020">
    <property type="term" value="C:membrane"/>
    <property type="evidence" value="ECO:0007669"/>
    <property type="project" value="UniProtKB-SubCell"/>
</dbReference>
<dbReference type="NCBIfam" id="NF001756">
    <property type="entry name" value="PRK00484.1"/>
    <property type="match status" value="1"/>
</dbReference>
<dbReference type="InterPro" id="IPR012340">
    <property type="entry name" value="NA-bd_OB-fold"/>
</dbReference>
<dbReference type="GO" id="GO:0006430">
    <property type="term" value="P:lysyl-tRNA aminoacylation"/>
    <property type="evidence" value="ECO:0007669"/>
    <property type="project" value="InterPro"/>
</dbReference>
<evidence type="ECO:0000256" key="8">
    <source>
        <dbReference type="SAM" id="Phobius"/>
    </source>
</evidence>
<keyword evidence="8" id="KW-0472">Membrane</keyword>
<dbReference type="AlphaFoldDB" id="A0A849ASU7"/>
<dbReference type="CDD" id="cd04322">
    <property type="entry name" value="LysRS_N"/>
    <property type="match status" value="1"/>
</dbReference>
<dbReference type="InterPro" id="IPR045864">
    <property type="entry name" value="aa-tRNA-synth_II/BPL/LPL"/>
</dbReference>
<gene>
    <name evidence="10" type="primary">lysX</name>
    <name evidence="10" type="ORF">HLA91_06320</name>
</gene>
<dbReference type="SUPFAM" id="SSF50249">
    <property type="entry name" value="Nucleic acid-binding proteins"/>
    <property type="match status" value="1"/>
</dbReference>
<evidence type="ECO:0000259" key="9">
    <source>
        <dbReference type="PROSITE" id="PS50862"/>
    </source>
</evidence>
<keyword evidence="3 8" id="KW-0812">Transmembrane</keyword>
<organism evidence="10 11">
    <name type="scientific">Brevibacterium luteolum</name>
    <dbReference type="NCBI Taxonomy" id="199591"/>
    <lineage>
        <taxon>Bacteria</taxon>
        <taxon>Bacillati</taxon>
        <taxon>Actinomycetota</taxon>
        <taxon>Actinomycetes</taxon>
        <taxon>Micrococcales</taxon>
        <taxon>Brevibacteriaceae</taxon>
        <taxon>Brevibacterium</taxon>
    </lineage>
</organism>
<name>A0A849ASU7_9MICO</name>
<evidence type="ECO:0000256" key="6">
    <source>
        <dbReference type="ARBA" id="ARBA00022989"/>
    </source>
</evidence>
<dbReference type="InterPro" id="IPR004365">
    <property type="entry name" value="NA-bd_OB_tRNA"/>
</dbReference>
<keyword evidence="7" id="KW-0030">Aminoacyl-tRNA synthetase</keyword>
<accession>A0A849ASU7</accession>
<dbReference type="Pfam" id="PF09924">
    <property type="entry name" value="LPG_synthase_C"/>
    <property type="match status" value="1"/>
</dbReference>
<dbReference type="PRINTS" id="PR00982">
    <property type="entry name" value="TRNASYNTHLYS"/>
</dbReference>
<proteinExistence type="predicted"/>
<feature type="transmembrane region" description="Helical" evidence="8">
    <location>
        <begin position="46"/>
        <end position="72"/>
    </location>
</feature>
<evidence type="ECO:0000313" key="11">
    <source>
        <dbReference type="Proteomes" id="UP000549517"/>
    </source>
</evidence>
<comment type="caution">
    <text evidence="10">The sequence shown here is derived from an EMBL/GenBank/DDBJ whole genome shotgun (WGS) entry which is preliminary data.</text>
</comment>
<dbReference type="SUPFAM" id="SSF55681">
    <property type="entry name" value="Class II aaRS and biotin synthetases"/>
    <property type="match status" value="1"/>
</dbReference>